<keyword evidence="3" id="KW-1185">Reference proteome</keyword>
<accession>A0A4Z0YDS4</accession>
<dbReference type="AlphaFoldDB" id="A0A4Z0YDS4"/>
<evidence type="ECO:0000313" key="3">
    <source>
        <dbReference type="Proteomes" id="UP000297716"/>
    </source>
</evidence>
<evidence type="ECO:0000313" key="2">
    <source>
        <dbReference type="EMBL" id="TGJ77585.1"/>
    </source>
</evidence>
<comment type="caution">
    <text evidence="2">The sequence shown here is derived from an EMBL/GenBank/DDBJ whole genome shotgun (WGS) entry which is preliminary data.</text>
</comment>
<dbReference type="Proteomes" id="UP000297716">
    <property type="component" value="Unassembled WGS sequence"/>
</dbReference>
<feature type="compositionally biased region" description="Basic and acidic residues" evidence="1">
    <location>
        <begin position="238"/>
        <end position="247"/>
    </location>
</feature>
<name>A0A4Z0YDS4_9PEZI</name>
<evidence type="ECO:0000256" key="1">
    <source>
        <dbReference type="SAM" id="MobiDB-lite"/>
    </source>
</evidence>
<protein>
    <submittedName>
        <fullName evidence="2">Uncharacterized protein</fullName>
    </submittedName>
</protein>
<reference evidence="2 3" key="1">
    <citation type="submission" date="2019-03" db="EMBL/GenBank/DDBJ databases">
        <title>Draft genome sequence of Xylaria hypoxylon DSM 108379, a ubiquitous saprotrophic-parasitic fungi on hardwood.</title>
        <authorList>
            <person name="Buettner E."/>
            <person name="Leonhardt S."/>
            <person name="Gebauer A.M."/>
            <person name="Liers C."/>
            <person name="Hofrichter M."/>
            <person name="Kellner H."/>
        </authorList>
    </citation>
    <scope>NUCLEOTIDE SEQUENCE [LARGE SCALE GENOMIC DNA]</scope>
    <source>
        <strain evidence="2 3">DSM 108379</strain>
    </source>
</reference>
<organism evidence="2 3">
    <name type="scientific">Xylaria hypoxylon</name>
    <dbReference type="NCBI Taxonomy" id="37992"/>
    <lineage>
        <taxon>Eukaryota</taxon>
        <taxon>Fungi</taxon>
        <taxon>Dikarya</taxon>
        <taxon>Ascomycota</taxon>
        <taxon>Pezizomycotina</taxon>
        <taxon>Sordariomycetes</taxon>
        <taxon>Xylariomycetidae</taxon>
        <taxon>Xylariales</taxon>
        <taxon>Xylariaceae</taxon>
        <taxon>Xylaria</taxon>
    </lineage>
</organism>
<proteinExistence type="predicted"/>
<dbReference type="OrthoDB" id="5377226at2759"/>
<sequence>MVSPSAKKRRREDDGEMQMPLYGPSQNISTLVDTCDAEFLQLTNIAPPTTSSSTLEAPRDFISAINNNDRYIIPSNRASASLFSVPRKAIPLPVSKKFRLVDDSHREQPNNHYLHHNDLLPSALSQPQQSHFSHAHPELASAASASPHQTRPTITRANSSALLNPCHICHRKPTKKSDLDSFADCTGCGERTCFVCLRACQGWVPASESDESSHTATEEEDLSASFTMQDNRGKRKAREAYMEKEAGAAKATAGSSAAGAVSKKGVKVTSSV</sequence>
<feature type="region of interest" description="Disordered" evidence="1">
    <location>
        <begin position="1"/>
        <end position="25"/>
    </location>
</feature>
<feature type="region of interest" description="Disordered" evidence="1">
    <location>
        <begin position="125"/>
        <end position="151"/>
    </location>
</feature>
<gene>
    <name evidence="2" type="ORF">E0Z10_g10686</name>
</gene>
<dbReference type="EMBL" id="SKBN01000456">
    <property type="protein sequence ID" value="TGJ77585.1"/>
    <property type="molecule type" value="Genomic_DNA"/>
</dbReference>
<feature type="region of interest" description="Disordered" evidence="1">
    <location>
        <begin position="207"/>
        <end position="272"/>
    </location>
</feature>
<feature type="compositionally biased region" description="Low complexity" evidence="1">
    <location>
        <begin position="248"/>
        <end position="272"/>
    </location>
</feature>
<feature type="compositionally biased region" description="Basic residues" evidence="1">
    <location>
        <begin position="1"/>
        <end position="10"/>
    </location>
</feature>